<feature type="domain" description="Helix-hairpin-helix DNA-binding motif class 1" evidence="2">
    <location>
        <begin position="56"/>
        <end position="75"/>
    </location>
</feature>
<proteinExistence type="predicted"/>
<feature type="domain" description="Helix-hairpin-helix DNA-binding motif class 1" evidence="2">
    <location>
        <begin position="86"/>
        <end position="105"/>
    </location>
</feature>
<dbReference type="Gene3D" id="1.10.150.280">
    <property type="entry name" value="AF1531-like domain"/>
    <property type="match status" value="1"/>
</dbReference>
<dbReference type="PANTHER" id="PTHR21180:SF32">
    <property type="entry name" value="ENDONUCLEASE_EXONUCLEASE_PHOSPHATASE FAMILY DOMAIN-CONTAINING PROTEIN 1"/>
    <property type="match status" value="1"/>
</dbReference>
<dbReference type="SMART" id="SM00278">
    <property type="entry name" value="HhH1"/>
    <property type="match status" value="2"/>
</dbReference>
<feature type="compositionally biased region" description="Basic and acidic residues" evidence="1">
    <location>
        <begin position="12"/>
        <end position="29"/>
    </location>
</feature>
<protein>
    <submittedName>
        <fullName evidence="3">ComEA family DNA-binding protein</fullName>
    </submittedName>
</protein>
<feature type="compositionally biased region" description="Acidic residues" evidence="1">
    <location>
        <begin position="1"/>
        <end position="11"/>
    </location>
</feature>
<evidence type="ECO:0000256" key="1">
    <source>
        <dbReference type="SAM" id="MobiDB-lite"/>
    </source>
</evidence>
<gene>
    <name evidence="3" type="ORF">HGI30_14415</name>
</gene>
<dbReference type="EMBL" id="CP051428">
    <property type="protein sequence ID" value="QJC54385.1"/>
    <property type="molecule type" value="Genomic_DNA"/>
</dbReference>
<dbReference type="Pfam" id="PF12836">
    <property type="entry name" value="HHH_3"/>
    <property type="match status" value="1"/>
</dbReference>
<dbReference type="InterPro" id="IPR003583">
    <property type="entry name" value="Hlx-hairpin-Hlx_DNA-bd_motif"/>
</dbReference>
<keyword evidence="3" id="KW-0238">DNA-binding</keyword>
<dbReference type="AlphaFoldDB" id="A0A6H2H434"/>
<evidence type="ECO:0000259" key="2">
    <source>
        <dbReference type="SMART" id="SM00278"/>
    </source>
</evidence>
<evidence type="ECO:0000313" key="4">
    <source>
        <dbReference type="Proteomes" id="UP000502136"/>
    </source>
</evidence>
<dbReference type="InterPro" id="IPR051675">
    <property type="entry name" value="Endo/Exo/Phosphatase_dom_1"/>
</dbReference>
<dbReference type="Proteomes" id="UP000502136">
    <property type="component" value="Chromosome"/>
</dbReference>
<keyword evidence="4" id="KW-1185">Reference proteome</keyword>
<accession>A0A6H2H434</accession>
<name>A0A6H2H434_9BACL</name>
<dbReference type="GO" id="GO:0006281">
    <property type="term" value="P:DNA repair"/>
    <property type="evidence" value="ECO:0007669"/>
    <property type="project" value="InterPro"/>
</dbReference>
<dbReference type="InterPro" id="IPR010994">
    <property type="entry name" value="RuvA_2-like"/>
</dbReference>
<dbReference type="NCBIfam" id="TIGR00426">
    <property type="entry name" value="competence protein ComEA helix-hairpin-helix repeat region"/>
    <property type="match status" value="1"/>
</dbReference>
<reference evidence="3 4" key="1">
    <citation type="submission" date="2020-04" db="EMBL/GenBank/DDBJ databases">
        <title>Novel Paenibacillus strain UniB2 isolated from commercial digestive syrup.</title>
        <authorList>
            <person name="Thorat V."/>
            <person name="Kirdat K."/>
            <person name="Tiwarekar B."/>
            <person name="Yadav A."/>
        </authorList>
    </citation>
    <scope>NUCLEOTIDE SEQUENCE [LARGE SCALE GENOMIC DNA]</scope>
    <source>
        <strain evidence="3 4">UniB2</strain>
    </source>
</reference>
<dbReference type="PANTHER" id="PTHR21180">
    <property type="entry name" value="ENDONUCLEASE/EXONUCLEASE/PHOSPHATASE FAMILY DOMAIN-CONTAINING PROTEIN 1"/>
    <property type="match status" value="1"/>
</dbReference>
<dbReference type="InterPro" id="IPR004509">
    <property type="entry name" value="Competence_ComEA_HhH"/>
</dbReference>
<feature type="region of interest" description="Disordered" evidence="1">
    <location>
        <begin position="1"/>
        <end position="47"/>
    </location>
</feature>
<organism evidence="3 4">
    <name type="scientific">Paenibacillus albicereus</name>
    <dbReference type="NCBI Taxonomy" id="2726185"/>
    <lineage>
        <taxon>Bacteria</taxon>
        <taxon>Bacillati</taxon>
        <taxon>Bacillota</taxon>
        <taxon>Bacilli</taxon>
        <taxon>Bacillales</taxon>
        <taxon>Paenibacillaceae</taxon>
        <taxon>Paenibacillus</taxon>
    </lineage>
</organism>
<evidence type="ECO:0000313" key="3">
    <source>
        <dbReference type="EMBL" id="QJC54385.1"/>
    </source>
</evidence>
<dbReference type="KEGG" id="palr:HGI30_14415"/>
<dbReference type="SUPFAM" id="SSF47781">
    <property type="entry name" value="RuvA domain 2-like"/>
    <property type="match status" value="1"/>
</dbReference>
<dbReference type="GO" id="GO:0003677">
    <property type="term" value="F:DNA binding"/>
    <property type="evidence" value="ECO:0007669"/>
    <property type="project" value="UniProtKB-KW"/>
</dbReference>
<sequence length="112" mass="11649">MAKEDEGDGTADADRVDGAGGGRSEEDRAGSGQAEAQPAGGYAADGRLDLNRATAEELDGLPGVGPAKAKAIVEDRERNGPFASVDEVERVKGIGPKLLEKWKNLVVVSQEM</sequence>
<dbReference type="GO" id="GO:0015627">
    <property type="term" value="C:type II protein secretion system complex"/>
    <property type="evidence" value="ECO:0007669"/>
    <property type="project" value="TreeGrafter"/>
</dbReference>
<dbReference type="GO" id="GO:0015628">
    <property type="term" value="P:protein secretion by the type II secretion system"/>
    <property type="evidence" value="ECO:0007669"/>
    <property type="project" value="TreeGrafter"/>
</dbReference>